<evidence type="ECO:0000313" key="3">
    <source>
        <dbReference type="Proteomes" id="UP001165641"/>
    </source>
</evidence>
<feature type="domain" description="Polysaccharide biosynthesis enzyme WcbI" evidence="1">
    <location>
        <begin position="4"/>
        <end position="200"/>
    </location>
</feature>
<keyword evidence="3" id="KW-1185">Reference proteome</keyword>
<comment type="caution">
    <text evidence="2">The sequence shown here is derived from an EMBL/GenBank/DDBJ whole genome shotgun (WGS) entry which is preliminary data.</text>
</comment>
<dbReference type="EMBL" id="JAQBIE010000059">
    <property type="protein sequence ID" value="MDB6179716.1"/>
    <property type="molecule type" value="Genomic_DNA"/>
</dbReference>
<proteinExistence type="predicted"/>
<dbReference type="Pfam" id="PF18588">
    <property type="entry name" value="WcbI"/>
    <property type="match status" value="1"/>
</dbReference>
<sequence length="289" mass="32769">MQKVLIISNCATSGLAHSMRMLNQSVDVRACPLSKIKTIDTVLEKNKIFDVAFIHPTLIRSFPDAHQKILTASKKTIIAPTPYFDGYHPDLCYVTSNGNRISSPIGDYHSALCLAAFQFGLSVNDAVSLFNDATYERLGYYGIWPQSRDLMIKGFADHGHDIGQEFLRWTKNGPFLYSVNHPRSQCLFDLSKKFLSAANISYISPPFPPIDYLSKGPWFPIYPGIAERCGVESSMLFKIKQQDAFLDLKEFLTASFAIYETHKDESLKNTFENKKRFIEIRKFLEGKQA</sequence>
<dbReference type="RefSeq" id="WP_271890808.1">
    <property type="nucleotide sequence ID" value="NZ_JAQBIE010000059.1"/>
</dbReference>
<protein>
    <submittedName>
        <fullName evidence="2">WcbI family polysaccharide biosynthesis putative acetyltransferase</fullName>
    </submittedName>
</protein>
<accession>A0ABT4ZLS7</accession>
<evidence type="ECO:0000259" key="1">
    <source>
        <dbReference type="Pfam" id="PF18588"/>
    </source>
</evidence>
<reference evidence="2" key="1">
    <citation type="submission" date="2022-12" db="EMBL/GenBank/DDBJ databases">
        <title>Paracoccus onchidii sp. nov., isolated from a marine invertebrate from the South China Sea.</title>
        <authorList>
            <person name="Xu S."/>
            <person name="Liu Z."/>
            <person name="Xu Y."/>
        </authorList>
    </citation>
    <scope>NUCLEOTIDE SEQUENCE</scope>
    <source>
        <strain evidence="2">Z330</strain>
    </source>
</reference>
<organism evidence="2 3">
    <name type="scientific">Paracoccus onchidii</name>
    <dbReference type="NCBI Taxonomy" id="3017813"/>
    <lineage>
        <taxon>Bacteria</taxon>
        <taxon>Pseudomonadati</taxon>
        <taxon>Pseudomonadota</taxon>
        <taxon>Alphaproteobacteria</taxon>
        <taxon>Rhodobacterales</taxon>
        <taxon>Paracoccaceae</taxon>
        <taxon>Paracoccus</taxon>
    </lineage>
</organism>
<name>A0ABT4ZLS7_9RHOB</name>
<evidence type="ECO:0000313" key="2">
    <source>
        <dbReference type="EMBL" id="MDB6179716.1"/>
    </source>
</evidence>
<dbReference type="Proteomes" id="UP001165641">
    <property type="component" value="Unassembled WGS sequence"/>
</dbReference>
<dbReference type="InterPro" id="IPR041307">
    <property type="entry name" value="WcbI"/>
</dbReference>
<gene>
    <name evidence="2" type="ORF">PAF17_19965</name>
</gene>